<dbReference type="EMBL" id="MTKR01000028">
    <property type="protein sequence ID" value="RWX50740.1"/>
    <property type="molecule type" value="Genomic_DNA"/>
</dbReference>
<evidence type="ECO:0000259" key="2">
    <source>
        <dbReference type="PROSITE" id="PS51782"/>
    </source>
</evidence>
<organism evidence="3 4">
    <name type="scientific">Candidatus Electrothrix marina</name>
    <dbReference type="NCBI Taxonomy" id="1859130"/>
    <lineage>
        <taxon>Bacteria</taxon>
        <taxon>Pseudomonadati</taxon>
        <taxon>Thermodesulfobacteriota</taxon>
        <taxon>Desulfobulbia</taxon>
        <taxon>Desulfobulbales</taxon>
        <taxon>Desulfobulbaceae</taxon>
        <taxon>Candidatus Electrothrix</taxon>
    </lineage>
</organism>
<dbReference type="SUPFAM" id="SSF54106">
    <property type="entry name" value="LysM domain"/>
    <property type="match status" value="1"/>
</dbReference>
<dbReference type="PANTHER" id="PTHR34700:SF4">
    <property type="entry name" value="PHAGE-LIKE ELEMENT PBSX PROTEIN XKDP"/>
    <property type="match status" value="1"/>
</dbReference>
<comment type="caution">
    <text evidence="3">The sequence shown here is derived from an EMBL/GenBank/DDBJ whole genome shotgun (WGS) entry which is preliminary data.</text>
</comment>
<reference evidence="3 4" key="1">
    <citation type="submission" date="2017-01" db="EMBL/GenBank/DDBJ databases">
        <title>The cable genome- insights into the physiology and evolution of filamentous bacteria capable of sulfide oxidation via long distance electron transfer.</title>
        <authorList>
            <person name="Schreiber L."/>
            <person name="Bjerg J.T."/>
            <person name="Boggild A."/>
            <person name="Van De Vossenberg J."/>
            <person name="Meysman F."/>
            <person name="Nielsen L.P."/>
            <person name="Schramm A."/>
            <person name="Kjeldsen K.U."/>
        </authorList>
    </citation>
    <scope>NUCLEOTIDE SEQUENCE [LARGE SCALE GENOMIC DNA]</scope>
    <source>
        <strain evidence="3">A3</strain>
    </source>
</reference>
<feature type="compositionally biased region" description="Polar residues" evidence="1">
    <location>
        <begin position="129"/>
        <end position="138"/>
    </location>
</feature>
<feature type="compositionally biased region" description="Basic and acidic residues" evidence="1">
    <location>
        <begin position="20"/>
        <end position="34"/>
    </location>
</feature>
<dbReference type="PROSITE" id="PS51782">
    <property type="entry name" value="LYSM"/>
    <property type="match status" value="1"/>
</dbReference>
<dbReference type="AlphaFoldDB" id="A0A3S3UF27"/>
<dbReference type="InterPro" id="IPR018392">
    <property type="entry name" value="LysM"/>
</dbReference>
<dbReference type="CDD" id="cd00118">
    <property type="entry name" value="LysM"/>
    <property type="match status" value="1"/>
</dbReference>
<protein>
    <submittedName>
        <fullName evidence="3">Nucleoid-associated protein YgaU</fullName>
    </submittedName>
</protein>
<feature type="domain" description="LysM" evidence="2">
    <location>
        <begin position="186"/>
        <end position="233"/>
    </location>
</feature>
<feature type="region of interest" description="Disordered" evidence="1">
    <location>
        <begin position="84"/>
        <end position="165"/>
    </location>
</feature>
<dbReference type="InterPro" id="IPR036779">
    <property type="entry name" value="LysM_dom_sf"/>
</dbReference>
<dbReference type="PANTHER" id="PTHR34700">
    <property type="entry name" value="POTASSIUM BINDING PROTEIN KBP"/>
    <property type="match status" value="1"/>
</dbReference>
<dbReference type="Pfam" id="PF01476">
    <property type="entry name" value="LysM"/>
    <property type="match status" value="1"/>
</dbReference>
<dbReference type="InterPro" id="IPR052196">
    <property type="entry name" value="Bact_Kbp"/>
</dbReference>
<feature type="region of interest" description="Disordered" evidence="1">
    <location>
        <begin position="1"/>
        <end position="66"/>
    </location>
</feature>
<dbReference type="Proteomes" id="UP000287615">
    <property type="component" value="Unassembled WGS sequence"/>
</dbReference>
<evidence type="ECO:0000256" key="1">
    <source>
        <dbReference type="SAM" id="MobiDB-lite"/>
    </source>
</evidence>
<accession>A0A3S3UF27</accession>
<dbReference type="SMART" id="SM00257">
    <property type="entry name" value="LysM"/>
    <property type="match status" value="1"/>
</dbReference>
<name>A0A3S3UF27_9BACT</name>
<gene>
    <name evidence="3" type="ORF">VU00_10284</name>
</gene>
<sequence length="237" mass="25366">MPQAFDQKDHGAPFPIPRQAGHDQEGKTAIREQGQDEEGFVGNVHEEDKRPDGLLQGRVADDSGVGAVDDAADDVALKSAVAEEKDPVKGLIGASSDDAANKSKGTVKDGATGEMTKEEKKQADGLLFETSSGSTQLIPTAPAERARRYVAREKTTGVDQSKEKMIPAGQENSALMSPVNGTSDHAHHTVSKGDTLWEISEQYTGSGFNYPDVAKKNKITNPDLIYPDQQVLLPAKK</sequence>
<dbReference type="Gene3D" id="3.10.350.10">
    <property type="entry name" value="LysM domain"/>
    <property type="match status" value="1"/>
</dbReference>
<feature type="compositionally biased region" description="Basic and acidic residues" evidence="1">
    <location>
        <begin position="1"/>
        <end position="11"/>
    </location>
</feature>
<feature type="compositionally biased region" description="Basic and acidic residues" evidence="1">
    <location>
        <begin position="144"/>
        <end position="165"/>
    </location>
</feature>
<evidence type="ECO:0000313" key="4">
    <source>
        <dbReference type="Proteomes" id="UP000287615"/>
    </source>
</evidence>
<evidence type="ECO:0000313" key="3">
    <source>
        <dbReference type="EMBL" id="RWX50740.1"/>
    </source>
</evidence>
<proteinExistence type="predicted"/>